<dbReference type="InterPro" id="IPR051599">
    <property type="entry name" value="Cell_Envelope_Assoc"/>
</dbReference>
<sequence length="171" mass="18413">MAGLLFAPFPAVTPPAQPHPTLVVLGAAQYAGRPSPAFKVRLDHALKLYQGGGVRRIVVTGGRQPGDPYSEGGVGQAYLERRGVPADVLRAETSSRTTYQNLTGAREWIEPGAPITLVTDKVHAPRALAMARSLGFEANASPSPLWKQVTPRYLLRERLALLSYTLFGVRG</sequence>
<dbReference type="RefSeq" id="WP_380083651.1">
    <property type="nucleotide sequence ID" value="NZ_JBHSWD010000001.1"/>
</dbReference>
<accession>A0ABW1YC26</accession>
<dbReference type="InterPro" id="IPR003848">
    <property type="entry name" value="DUF218"/>
</dbReference>
<evidence type="ECO:0000313" key="2">
    <source>
        <dbReference type="EMBL" id="MFC6591847.1"/>
    </source>
</evidence>
<protein>
    <submittedName>
        <fullName evidence="2">YdcF family protein</fullName>
    </submittedName>
</protein>
<dbReference type="PANTHER" id="PTHR30336">
    <property type="entry name" value="INNER MEMBRANE PROTEIN, PROBABLE PERMEASE"/>
    <property type="match status" value="1"/>
</dbReference>
<proteinExistence type="predicted"/>
<dbReference type="InterPro" id="IPR014729">
    <property type="entry name" value="Rossmann-like_a/b/a_fold"/>
</dbReference>
<keyword evidence="3" id="KW-1185">Reference proteome</keyword>
<gene>
    <name evidence="2" type="ORF">ACFP81_07375</name>
</gene>
<feature type="domain" description="DUF218" evidence="1">
    <location>
        <begin position="22"/>
        <end position="157"/>
    </location>
</feature>
<organism evidence="2 3">
    <name type="scientific">Deinococcus lacus</name>
    <dbReference type="NCBI Taxonomy" id="392561"/>
    <lineage>
        <taxon>Bacteria</taxon>
        <taxon>Thermotogati</taxon>
        <taxon>Deinococcota</taxon>
        <taxon>Deinococci</taxon>
        <taxon>Deinococcales</taxon>
        <taxon>Deinococcaceae</taxon>
        <taxon>Deinococcus</taxon>
    </lineage>
</organism>
<dbReference type="Proteomes" id="UP001596297">
    <property type="component" value="Unassembled WGS sequence"/>
</dbReference>
<evidence type="ECO:0000259" key="1">
    <source>
        <dbReference type="Pfam" id="PF02698"/>
    </source>
</evidence>
<name>A0ABW1YC26_9DEIO</name>
<dbReference type="PANTHER" id="PTHR30336:SF20">
    <property type="entry name" value="DUF218 DOMAIN-CONTAINING PROTEIN"/>
    <property type="match status" value="1"/>
</dbReference>
<dbReference type="EMBL" id="JBHSWD010000001">
    <property type="protein sequence ID" value="MFC6591847.1"/>
    <property type="molecule type" value="Genomic_DNA"/>
</dbReference>
<dbReference type="Pfam" id="PF02698">
    <property type="entry name" value="DUF218"/>
    <property type="match status" value="1"/>
</dbReference>
<reference evidence="3" key="1">
    <citation type="journal article" date="2019" name="Int. J. Syst. Evol. Microbiol.">
        <title>The Global Catalogue of Microorganisms (GCM) 10K type strain sequencing project: providing services to taxonomists for standard genome sequencing and annotation.</title>
        <authorList>
            <consortium name="The Broad Institute Genomics Platform"/>
            <consortium name="The Broad Institute Genome Sequencing Center for Infectious Disease"/>
            <person name="Wu L."/>
            <person name="Ma J."/>
        </authorList>
    </citation>
    <scope>NUCLEOTIDE SEQUENCE [LARGE SCALE GENOMIC DNA]</scope>
    <source>
        <strain evidence="3">CGMCC 1.15772</strain>
    </source>
</reference>
<comment type="caution">
    <text evidence="2">The sequence shown here is derived from an EMBL/GenBank/DDBJ whole genome shotgun (WGS) entry which is preliminary data.</text>
</comment>
<evidence type="ECO:0000313" key="3">
    <source>
        <dbReference type="Proteomes" id="UP001596297"/>
    </source>
</evidence>
<dbReference type="CDD" id="cd06259">
    <property type="entry name" value="YdcF-like"/>
    <property type="match status" value="1"/>
</dbReference>
<dbReference type="Gene3D" id="3.40.50.620">
    <property type="entry name" value="HUPs"/>
    <property type="match status" value="1"/>
</dbReference>